<accession>A0A7K2IWB3</accession>
<reference evidence="1 2" key="1">
    <citation type="journal article" date="2019" name="Nat. Commun.">
        <title>The antimicrobial potential of Streptomyces from insect microbiomes.</title>
        <authorList>
            <person name="Chevrette M.G."/>
            <person name="Carlson C.M."/>
            <person name="Ortega H.E."/>
            <person name="Thomas C."/>
            <person name="Ananiev G.E."/>
            <person name="Barns K.J."/>
            <person name="Book A.J."/>
            <person name="Cagnazzo J."/>
            <person name="Carlos C."/>
            <person name="Flanigan W."/>
            <person name="Grubbs K.J."/>
            <person name="Horn H.A."/>
            <person name="Hoffmann F.M."/>
            <person name="Klassen J.L."/>
            <person name="Knack J.J."/>
            <person name="Lewin G.R."/>
            <person name="McDonald B.R."/>
            <person name="Muller L."/>
            <person name="Melo W.G.P."/>
            <person name="Pinto-Tomas A.A."/>
            <person name="Schmitz A."/>
            <person name="Wendt-Pienkowski E."/>
            <person name="Wildman S."/>
            <person name="Zhao M."/>
            <person name="Zhang F."/>
            <person name="Bugni T.S."/>
            <person name="Andes D.R."/>
            <person name="Pupo M.T."/>
            <person name="Currie C.R."/>
        </authorList>
    </citation>
    <scope>NUCLEOTIDE SEQUENCE [LARGE SCALE GENOMIC DNA]</scope>
    <source>
        <strain evidence="1 2">SID5840</strain>
    </source>
</reference>
<dbReference type="AlphaFoldDB" id="A0A7K2IWB3"/>
<dbReference type="RefSeq" id="WP_017534202.1">
    <property type="nucleotide sequence ID" value="NZ_JBEXQM010000072.1"/>
</dbReference>
<organism evidence="1 2">
    <name type="scientific">Nocardiopsis alba</name>
    <dbReference type="NCBI Taxonomy" id="53437"/>
    <lineage>
        <taxon>Bacteria</taxon>
        <taxon>Bacillati</taxon>
        <taxon>Actinomycetota</taxon>
        <taxon>Actinomycetes</taxon>
        <taxon>Streptosporangiales</taxon>
        <taxon>Nocardiopsidaceae</taxon>
        <taxon>Nocardiopsis</taxon>
    </lineage>
</organism>
<gene>
    <name evidence="1" type="ORF">GTW20_18885</name>
</gene>
<protein>
    <recommendedName>
        <fullName evidence="3">Catalytic LigB subunit of aromatic ring-opening dioxygenase family protein</fullName>
    </recommendedName>
</protein>
<dbReference type="Gene3D" id="3.40.830.10">
    <property type="entry name" value="LigB-like"/>
    <property type="match status" value="1"/>
</dbReference>
<dbReference type="EMBL" id="WWHY01000001">
    <property type="protein sequence ID" value="MYR34260.1"/>
    <property type="molecule type" value="Genomic_DNA"/>
</dbReference>
<comment type="caution">
    <text evidence="1">The sequence shown here is derived from an EMBL/GenBank/DDBJ whole genome shotgun (WGS) entry which is preliminary data.</text>
</comment>
<evidence type="ECO:0000313" key="1">
    <source>
        <dbReference type="EMBL" id="MYR34260.1"/>
    </source>
</evidence>
<dbReference type="SUPFAM" id="SSF53213">
    <property type="entry name" value="LigB-like"/>
    <property type="match status" value="1"/>
</dbReference>
<dbReference type="CDD" id="cd07951">
    <property type="entry name" value="ED_3B_N_AMMECR1"/>
    <property type="match status" value="1"/>
</dbReference>
<sequence>MLIAAAVCPHPPVLFPEVAQGAAAELDPLRAACDRAVALLVKSGADRLHVVGRGDSERRHGSDAGGDLTAYGVDVRVGPAPGVLGLAATVGRRLAERAGTVPDGYLELPADTTPERAAELGRELAGEAERVALLVMGDGSARRDEHSPGYVDERAVPYDDAVAEALARADAPYLAGLTVDTARELMVAGRPAWQVLAGATEGAPFEGETIAYEAPYGVGYLVATWIGSDFDGAEAPGAQLRE</sequence>
<name>A0A7K2IWB3_9ACTN</name>
<evidence type="ECO:0008006" key="3">
    <source>
        <dbReference type="Google" id="ProtNLM"/>
    </source>
</evidence>
<proteinExistence type="predicted"/>
<evidence type="ECO:0000313" key="2">
    <source>
        <dbReference type="Proteomes" id="UP000467124"/>
    </source>
</evidence>
<dbReference type="Proteomes" id="UP000467124">
    <property type="component" value="Unassembled WGS sequence"/>
</dbReference>